<keyword evidence="2" id="KW-1185">Reference proteome</keyword>
<sequence length="124" mass="14257">MKRSTHRDALTQAWESAFGHPLPRYVQAQLVEHAVGWHRQMQENLLWRGSAGRRRLRRLLQGDTRTELTPGMMLVREWQGEVFHVLVLPKGFELNGRVFKSLSAIARHITGTAWSGPLFFGVDL</sequence>
<dbReference type="STRING" id="83767.SAMN05660652_01081"/>
<dbReference type="RefSeq" id="WP_091934902.1">
    <property type="nucleotide sequence ID" value="NZ_FNCY01000003.1"/>
</dbReference>
<evidence type="ECO:0000313" key="2">
    <source>
        <dbReference type="Proteomes" id="UP000198607"/>
    </source>
</evidence>
<dbReference type="Pfam" id="PF11149">
    <property type="entry name" value="DUF2924"/>
    <property type="match status" value="1"/>
</dbReference>
<accession>A0A1G7Z676</accession>
<dbReference type="InterPro" id="IPR021322">
    <property type="entry name" value="DUF2924"/>
</dbReference>
<proteinExistence type="predicted"/>
<protein>
    <recommendedName>
        <fullName evidence="3">DUF2924 domain-containing protein</fullName>
    </recommendedName>
</protein>
<dbReference type="EMBL" id="FNCY01000003">
    <property type="protein sequence ID" value="SDH04006.1"/>
    <property type="molecule type" value="Genomic_DNA"/>
</dbReference>
<organism evidence="1 2">
    <name type="scientific">Propionivibrio dicarboxylicus</name>
    <dbReference type="NCBI Taxonomy" id="83767"/>
    <lineage>
        <taxon>Bacteria</taxon>
        <taxon>Pseudomonadati</taxon>
        <taxon>Pseudomonadota</taxon>
        <taxon>Betaproteobacteria</taxon>
        <taxon>Rhodocyclales</taxon>
        <taxon>Rhodocyclaceae</taxon>
        <taxon>Propionivibrio</taxon>
    </lineage>
</organism>
<dbReference type="OrthoDB" id="8594067at2"/>
<dbReference type="Proteomes" id="UP000198607">
    <property type="component" value="Unassembled WGS sequence"/>
</dbReference>
<name>A0A1G7Z676_9RHOO</name>
<evidence type="ECO:0008006" key="3">
    <source>
        <dbReference type="Google" id="ProtNLM"/>
    </source>
</evidence>
<dbReference type="AlphaFoldDB" id="A0A1G7Z676"/>
<gene>
    <name evidence="1" type="ORF">SAMN05660652_01081</name>
</gene>
<evidence type="ECO:0000313" key="1">
    <source>
        <dbReference type="EMBL" id="SDH04006.1"/>
    </source>
</evidence>
<reference evidence="1 2" key="1">
    <citation type="submission" date="2016-10" db="EMBL/GenBank/DDBJ databases">
        <authorList>
            <person name="de Groot N.N."/>
        </authorList>
    </citation>
    <scope>NUCLEOTIDE SEQUENCE [LARGE SCALE GENOMIC DNA]</scope>
    <source>
        <strain evidence="1 2">DSM 5885</strain>
    </source>
</reference>